<proteinExistence type="predicted"/>
<feature type="domain" description="Ku" evidence="2">
    <location>
        <begin position="27"/>
        <end position="192"/>
    </location>
</feature>
<sequence length="238" mass="26409">MVHFDCKNALSKRVTMRVTQKLALDSGEIVREHQLRSFVEFGGERVVISSDEVSHIKKLSNGSKKSSLSILGFKPMNSIPKMHIMDRPYFAYPSDEEGILGSKEAFSALHTAMLDKKVLAIGKLITSVKATCHLVAIIPQCESTFYVGKESSPTLGSDEQEKSYSSGFLIVHIPYEDDIRSLEDNFHASADSRLVKAVKGIICNQQFGEINLGNCFPNPAMSNFWNYIESIALGTRSK</sequence>
<dbReference type="PANTHER" id="PTHR12604:SF2">
    <property type="entry name" value="X-RAY REPAIR CROSS-COMPLEMENTING PROTEIN 6"/>
    <property type="match status" value="1"/>
</dbReference>
<evidence type="ECO:0000256" key="1">
    <source>
        <dbReference type="ARBA" id="ARBA00023125"/>
    </source>
</evidence>
<dbReference type="GO" id="GO:0042162">
    <property type="term" value="F:telomeric DNA binding"/>
    <property type="evidence" value="ECO:0007669"/>
    <property type="project" value="TreeGrafter"/>
</dbReference>
<protein>
    <recommendedName>
        <fullName evidence="2">Ku domain-containing protein</fullName>
    </recommendedName>
</protein>
<dbReference type="Pfam" id="PF02735">
    <property type="entry name" value="Ku"/>
    <property type="match status" value="1"/>
</dbReference>
<evidence type="ECO:0000259" key="2">
    <source>
        <dbReference type="SMART" id="SM00559"/>
    </source>
</evidence>
<dbReference type="PANTHER" id="PTHR12604">
    <property type="entry name" value="KU AUTOANTIGEN DNA HELICASE"/>
    <property type="match status" value="1"/>
</dbReference>
<dbReference type="Gene3D" id="2.40.290.10">
    <property type="match status" value="1"/>
</dbReference>
<dbReference type="EMBL" id="HBEL01028688">
    <property type="protein sequence ID" value="CAD8417148.1"/>
    <property type="molecule type" value="Transcribed_RNA"/>
</dbReference>
<dbReference type="AlphaFoldDB" id="A0A7S0CAL4"/>
<organism evidence="3">
    <name type="scientific">Proboscia inermis</name>
    <dbReference type="NCBI Taxonomy" id="420281"/>
    <lineage>
        <taxon>Eukaryota</taxon>
        <taxon>Sar</taxon>
        <taxon>Stramenopiles</taxon>
        <taxon>Ochrophyta</taxon>
        <taxon>Bacillariophyta</taxon>
        <taxon>Coscinodiscophyceae</taxon>
        <taxon>Rhizosoleniophycidae</taxon>
        <taxon>Rhizosoleniales</taxon>
        <taxon>Rhizosoleniaceae</taxon>
        <taxon>Proboscia</taxon>
    </lineage>
</organism>
<name>A0A7S0CAL4_9STRA</name>
<dbReference type="SUPFAM" id="SSF100939">
    <property type="entry name" value="SPOC domain-like"/>
    <property type="match status" value="1"/>
</dbReference>
<keyword evidence="1" id="KW-0238">DNA-binding</keyword>
<dbReference type="GO" id="GO:0006303">
    <property type="term" value="P:double-strand break repair via nonhomologous end joining"/>
    <property type="evidence" value="ECO:0007669"/>
    <property type="project" value="InterPro"/>
</dbReference>
<accession>A0A7S0CAL4</accession>
<dbReference type="SMART" id="SM00559">
    <property type="entry name" value="Ku78"/>
    <property type="match status" value="1"/>
</dbReference>
<dbReference type="GO" id="GO:0043564">
    <property type="term" value="C:Ku70:Ku80 complex"/>
    <property type="evidence" value="ECO:0007669"/>
    <property type="project" value="TreeGrafter"/>
</dbReference>
<dbReference type="InterPro" id="IPR016194">
    <property type="entry name" value="SPOC-like_C_dom_sf"/>
</dbReference>
<dbReference type="InterPro" id="IPR006164">
    <property type="entry name" value="DNA_bd_Ku70/Ku80"/>
</dbReference>
<evidence type="ECO:0000313" key="3">
    <source>
        <dbReference type="EMBL" id="CAD8417148.1"/>
    </source>
</evidence>
<dbReference type="GO" id="GO:0000723">
    <property type="term" value="P:telomere maintenance"/>
    <property type="evidence" value="ECO:0007669"/>
    <property type="project" value="TreeGrafter"/>
</dbReference>
<gene>
    <name evidence="3" type="ORF">PINE0816_LOCUS13283</name>
</gene>
<dbReference type="Gene3D" id="1.10.1600.10">
    <property type="match status" value="1"/>
</dbReference>
<dbReference type="GO" id="GO:0003690">
    <property type="term" value="F:double-stranded DNA binding"/>
    <property type="evidence" value="ECO:0007669"/>
    <property type="project" value="TreeGrafter"/>
</dbReference>
<reference evidence="3" key="1">
    <citation type="submission" date="2021-01" db="EMBL/GenBank/DDBJ databases">
        <authorList>
            <person name="Corre E."/>
            <person name="Pelletier E."/>
            <person name="Niang G."/>
            <person name="Scheremetjew M."/>
            <person name="Finn R."/>
            <person name="Kale V."/>
            <person name="Holt S."/>
            <person name="Cochrane G."/>
            <person name="Meng A."/>
            <person name="Brown T."/>
            <person name="Cohen L."/>
        </authorList>
    </citation>
    <scope>NUCLEOTIDE SEQUENCE</scope>
    <source>
        <strain evidence="3">CCAP1064/1</strain>
    </source>
</reference>